<evidence type="ECO:0000259" key="4">
    <source>
        <dbReference type="Pfam" id="PF00326"/>
    </source>
</evidence>
<dbReference type="Proteomes" id="UP000663505">
    <property type="component" value="Chromosome"/>
</dbReference>
<reference evidence="5 6" key="1">
    <citation type="submission" date="2021-02" db="EMBL/GenBank/DDBJ databases">
        <title>Alicyclobacillus curvatus sp. nov. and Alicyclobacillus mengziensis sp. nov., two acidophilic bacteria isolated from acid mine drainage.</title>
        <authorList>
            <person name="Huang Y."/>
        </authorList>
    </citation>
    <scope>NUCLEOTIDE SEQUENCE [LARGE SCALE GENOMIC DNA]</scope>
    <source>
        <strain evidence="5 6">S30H14</strain>
    </source>
</reference>
<feature type="domain" description="Peptidase S9 prolyl oligopeptidase catalytic" evidence="4">
    <location>
        <begin position="472"/>
        <end position="683"/>
    </location>
</feature>
<accession>A0A9X7VXJ0</accession>
<organism evidence="5 6">
    <name type="scientific">Alicyclobacillus mengziensis</name>
    <dbReference type="NCBI Taxonomy" id="2931921"/>
    <lineage>
        <taxon>Bacteria</taxon>
        <taxon>Bacillati</taxon>
        <taxon>Bacillota</taxon>
        <taxon>Bacilli</taxon>
        <taxon>Bacillales</taxon>
        <taxon>Alicyclobacillaceae</taxon>
        <taxon>Alicyclobacillus</taxon>
    </lineage>
</organism>
<protein>
    <submittedName>
        <fullName evidence="5">S9 family peptidase</fullName>
    </submittedName>
</protein>
<sequence>MKIEDVFAIATWGQLAFAPIQPRLYFTESRPDKQGNRMQNRIMMLNTEESSPEPIPLTRGPSDQRPVPSPDGKWLGFLSRRSGSAQVWRLPLSGGEAMQVTSISGGVKDFCWSPDGQGLVVVAHMKGGVLMREKASTEPTSDASDDVLDEYYNRDVRHITHQYYKLDGEGFFDDGRDQLVFASLDGEMEVLTEGTDHYTNPAFSADGERLYCLYRAYDPEGPHPGITRVKELSLATREWTLLPLPDWSIGGFQLSPDGEHLAFYATKPEELGYGLTTLYRWDLSRGVLTDLSSATDRSVGDESSSDVPASSTAKPTFLGDEVWMLLSDEGRVTLTAFRGDKVTRVSDQKRVVYDFAIRGDKAALALSDPTHPSGIAFVTLTHPEEETVIWAPTPWGVETDSPRSSADHPAAQAGELAAIEAVSGPVEPVDLWATEADGTRVHTWCLRPTGNGPHPTILEVHGGPMAMYGYRYFHEFQCLVAAGYAVVYTNPRGSQGYGKHFCDAIIGQWGDKDYRDVMTGLDAALERFPDLDEHHLGTAGGSYGGFMVNWIVSHSDRFKAAVTMRSVVNRFSAMGSSDMGWLRVPQYGTKPWWEEPEPYWQQSPLKYASNIHTPLLIEHQEKDFRLPIEQGEQLYSALKYLGRTVEMVLYPDESHGMSRTGKPWHRVHRLRTNTAWFDRYLKSSTDA</sequence>
<dbReference type="Pfam" id="PF07676">
    <property type="entry name" value="PD40"/>
    <property type="match status" value="1"/>
</dbReference>
<proteinExistence type="predicted"/>
<dbReference type="InterPro" id="IPR011659">
    <property type="entry name" value="WD40"/>
</dbReference>
<dbReference type="Gene3D" id="2.120.10.30">
    <property type="entry name" value="TolB, C-terminal domain"/>
    <property type="match status" value="2"/>
</dbReference>
<evidence type="ECO:0000256" key="3">
    <source>
        <dbReference type="SAM" id="MobiDB-lite"/>
    </source>
</evidence>
<dbReference type="PANTHER" id="PTHR42776:SF27">
    <property type="entry name" value="DIPEPTIDYL PEPTIDASE FAMILY MEMBER 6"/>
    <property type="match status" value="1"/>
</dbReference>
<dbReference type="EMBL" id="CP071182">
    <property type="protein sequence ID" value="QSO46881.1"/>
    <property type="molecule type" value="Genomic_DNA"/>
</dbReference>
<keyword evidence="6" id="KW-1185">Reference proteome</keyword>
<evidence type="ECO:0000313" key="5">
    <source>
        <dbReference type="EMBL" id="QSO46881.1"/>
    </source>
</evidence>
<gene>
    <name evidence="5" type="ORF">JZ786_21010</name>
</gene>
<keyword evidence="2" id="KW-0645">Protease</keyword>
<evidence type="ECO:0000256" key="1">
    <source>
        <dbReference type="ARBA" id="ARBA00022801"/>
    </source>
</evidence>
<dbReference type="KEGG" id="afx:JZ786_21010"/>
<dbReference type="GO" id="GO:0004252">
    <property type="term" value="F:serine-type endopeptidase activity"/>
    <property type="evidence" value="ECO:0007669"/>
    <property type="project" value="TreeGrafter"/>
</dbReference>
<evidence type="ECO:0000313" key="6">
    <source>
        <dbReference type="Proteomes" id="UP000663505"/>
    </source>
</evidence>
<dbReference type="InterPro" id="IPR011042">
    <property type="entry name" value="6-blade_b-propeller_TolB-like"/>
</dbReference>
<dbReference type="Gene3D" id="3.40.50.1820">
    <property type="entry name" value="alpha/beta hydrolase"/>
    <property type="match status" value="1"/>
</dbReference>
<dbReference type="InterPro" id="IPR029058">
    <property type="entry name" value="AB_hydrolase_fold"/>
</dbReference>
<name>A0A9X7VXJ0_9BACL</name>
<feature type="region of interest" description="Disordered" evidence="3">
    <location>
        <begin position="47"/>
        <end position="69"/>
    </location>
</feature>
<evidence type="ECO:0000256" key="2">
    <source>
        <dbReference type="ARBA" id="ARBA00022825"/>
    </source>
</evidence>
<dbReference type="InterPro" id="IPR001375">
    <property type="entry name" value="Peptidase_S9_cat"/>
</dbReference>
<keyword evidence="1" id="KW-0378">Hydrolase</keyword>
<dbReference type="GO" id="GO:0006508">
    <property type="term" value="P:proteolysis"/>
    <property type="evidence" value="ECO:0007669"/>
    <property type="project" value="InterPro"/>
</dbReference>
<dbReference type="PANTHER" id="PTHR42776">
    <property type="entry name" value="SERINE PEPTIDASE S9 FAMILY MEMBER"/>
    <property type="match status" value="1"/>
</dbReference>
<dbReference type="RefSeq" id="WP_206656242.1">
    <property type="nucleotide sequence ID" value="NZ_CP071182.1"/>
</dbReference>
<dbReference type="SUPFAM" id="SSF82171">
    <property type="entry name" value="DPP6 N-terminal domain-like"/>
    <property type="match status" value="1"/>
</dbReference>
<dbReference type="Pfam" id="PF00326">
    <property type="entry name" value="Peptidase_S9"/>
    <property type="match status" value="1"/>
</dbReference>
<keyword evidence="2" id="KW-0720">Serine protease</keyword>
<dbReference type="SUPFAM" id="SSF53474">
    <property type="entry name" value="alpha/beta-Hydrolases"/>
    <property type="match status" value="1"/>
</dbReference>
<dbReference type="AlphaFoldDB" id="A0A9X7VXJ0"/>